<organism evidence="1 2">
    <name type="scientific">Discina gigas</name>
    <dbReference type="NCBI Taxonomy" id="1032678"/>
    <lineage>
        <taxon>Eukaryota</taxon>
        <taxon>Fungi</taxon>
        <taxon>Dikarya</taxon>
        <taxon>Ascomycota</taxon>
        <taxon>Pezizomycotina</taxon>
        <taxon>Pezizomycetes</taxon>
        <taxon>Pezizales</taxon>
        <taxon>Discinaceae</taxon>
        <taxon>Discina</taxon>
    </lineage>
</organism>
<dbReference type="PANTHER" id="PTHR42342">
    <property type="entry name" value="STATIONARY PHASE PROTEIN 5"/>
    <property type="match status" value="1"/>
</dbReference>
<dbReference type="PANTHER" id="PTHR42342:SF1">
    <property type="entry name" value="STATIONARY PHASE PROTEIN 5"/>
    <property type="match status" value="1"/>
</dbReference>
<protein>
    <recommendedName>
        <fullName evidence="3">Casein kinase II beta 2 subunit</fullName>
    </recommendedName>
</protein>
<comment type="caution">
    <text evidence="1">The sequence shown here is derived from an EMBL/GenBank/DDBJ whole genome shotgun (WGS) entry which is preliminary data.</text>
</comment>
<name>A0ABR3GW55_9PEZI</name>
<evidence type="ECO:0008006" key="3">
    <source>
        <dbReference type="Google" id="ProtNLM"/>
    </source>
</evidence>
<dbReference type="InterPro" id="IPR038816">
    <property type="entry name" value="Stationary_phase_5"/>
</dbReference>
<evidence type="ECO:0000313" key="1">
    <source>
        <dbReference type="EMBL" id="KAL0639957.1"/>
    </source>
</evidence>
<proteinExistence type="predicted"/>
<gene>
    <name evidence="1" type="ORF">Q9L58_001049</name>
</gene>
<sequence>MAAGVNVPLRFLQSALKRGVQLLKERLPAPQQSTRALEPVYARLPSSHPHGHFPARVKVSNRWYSTFVYDLKAIGRDGVPRIPKAPVRSGIAAHTTSTPFASALRPKLVGGVMSRSAGGYSLGGSARYFSHTPSAPAQVISQVSAAMRAFAVNGKGQMDHYRNTNDANGRCGVRAHLASALTQDNAPGAYVDFYLSPTLTCLSPLNSKDTSLETPGFLENLGADFGAMLGGLTAVYADIKKLSQLGDLPITLAGPAGDILRVHFRGCDKDYVEGICDDFGVRRGVVHEDERFAFSVLAPGYASSWREMLTDKPPGSSTYSEDGFEDDINPISGSESGGGSDYFFELEPGVILGTPDAYSSTGTPEQSYDGLEGIHRFLEECDEYRFGRS</sequence>
<evidence type="ECO:0000313" key="2">
    <source>
        <dbReference type="Proteomes" id="UP001447188"/>
    </source>
</evidence>
<reference evidence="1 2" key="1">
    <citation type="submission" date="2024-02" db="EMBL/GenBank/DDBJ databases">
        <title>Discinaceae phylogenomics.</title>
        <authorList>
            <person name="Dirks A.C."/>
            <person name="James T.Y."/>
        </authorList>
    </citation>
    <scope>NUCLEOTIDE SEQUENCE [LARGE SCALE GENOMIC DNA]</scope>
    <source>
        <strain evidence="1 2">ACD0624</strain>
    </source>
</reference>
<dbReference type="EMBL" id="JBBBZM010000007">
    <property type="protein sequence ID" value="KAL0639957.1"/>
    <property type="molecule type" value="Genomic_DNA"/>
</dbReference>
<keyword evidence="2" id="KW-1185">Reference proteome</keyword>
<dbReference type="Proteomes" id="UP001447188">
    <property type="component" value="Unassembled WGS sequence"/>
</dbReference>
<accession>A0ABR3GW55</accession>